<sequence length="57" mass="6490">MCNIIWLLLLYRKLWGSNGKIFTVHCHSFMFGTFSKGYLPNQPQVLEKGDVLKSAAS</sequence>
<evidence type="ECO:0000313" key="3">
    <source>
        <dbReference type="Proteomes" id="UP000015106"/>
    </source>
</evidence>
<reference evidence="3" key="1">
    <citation type="journal article" date="2013" name="Nature">
        <title>Draft genome of the wheat A-genome progenitor Triticum urartu.</title>
        <authorList>
            <person name="Ling H.Q."/>
            <person name="Zhao S."/>
            <person name="Liu D."/>
            <person name="Wang J."/>
            <person name="Sun H."/>
            <person name="Zhang C."/>
            <person name="Fan H."/>
            <person name="Li D."/>
            <person name="Dong L."/>
            <person name="Tao Y."/>
            <person name="Gao C."/>
            <person name="Wu H."/>
            <person name="Li Y."/>
            <person name="Cui Y."/>
            <person name="Guo X."/>
            <person name="Zheng S."/>
            <person name="Wang B."/>
            <person name="Yu K."/>
            <person name="Liang Q."/>
            <person name="Yang W."/>
            <person name="Lou X."/>
            <person name="Chen J."/>
            <person name="Feng M."/>
            <person name="Jian J."/>
            <person name="Zhang X."/>
            <person name="Luo G."/>
            <person name="Jiang Y."/>
            <person name="Liu J."/>
            <person name="Wang Z."/>
            <person name="Sha Y."/>
            <person name="Zhang B."/>
            <person name="Wu H."/>
            <person name="Tang D."/>
            <person name="Shen Q."/>
            <person name="Xue P."/>
            <person name="Zou S."/>
            <person name="Wang X."/>
            <person name="Liu X."/>
            <person name="Wang F."/>
            <person name="Yang Y."/>
            <person name="An X."/>
            <person name="Dong Z."/>
            <person name="Zhang K."/>
            <person name="Zhang X."/>
            <person name="Luo M.C."/>
            <person name="Dvorak J."/>
            <person name="Tong Y."/>
            <person name="Wang J."/>
            <person name="Yang H."/>
            <person name="Li Z."/>
            <person name="Wang D."/>
            <person name="Zhang A."/>
            <person name="Wang J."/>
        </authorList>
    </citation>
    <scope>NUCLEOTIDE SEQUENCE</scope>
    <source>
        <strain evidence="3">cv. G1812</strain>
    </source>
</reference>
<keyword evidence="3" id="KW-1185">Reference proteome</keyword>
<accession>A0A8R7UTG8</accession>
<dbReference type="Gramene" id="TuG1812G0600001825.01.T01">
    <property type="protein sequence ID" value="TuG1812G0600001825.01.T01.cds404970"/>
    <property type="gene ID" value="TuG1812G0600001825.01"/>
</dbReference>
<evidence type="ECO:0000256" key="1">
    <source>
        <dbReference type="SAM" id="SignalP"/>
    </source>
</evidence>
<dbReference type="AlphaFoldDB" id="A0A8R7UTG8"/>
<name>A0A8R7UTG8_TRIUA</name>
<keyword evidence="1" id="KW-0732">Signal</keyword>
<feature type="signal peptide" evidence="1">
    <location>
        <begin position="1"/>
        <end position="16"/>
    </location>
</feature>
<protein>
    <submittedName>
        <fullName evidence="2">Uncharacterized protein</fullName>
    </submittedName>
</protein>
<reference evidence="2" key="3">
    <citation type="submission" date="2022-06" db="UniProtKB">
        <authorList>
            <consortium name="EnsemblPlants"/>
        </authorList>
    </citation>
    <scope>IDENTIFICATION</scope>
</reference>
<dbReference type="Proteomes" id="UP000015106">
    <property type="component" value="Chromosome 6"/>
</dbReference>
<feature type="chain" id="PRO_5035754802" evidence="1">
    <location>
        <begin position="17"/>
        <end position="57"/>
    </location>
</feature>
<proteinExistence type="predicted"/>
<evidence type="ECO:0000313" key="2">
    <source>
        <dbReference type="EnsemblPlants" id="TuG1812G0600001825.01.T01.cds404970"/>
    </source>
</evidence>
<reference evidence="2" key="2">
    <citation type="submission" date="2018-03" db="EMBL/GenBank/DDBJ databases">
        <title>The Triticum urartu genome reveals the dynamic nature of wheat genome evolution.</title>
        <authorList>
            <person name="Ling H."/>
            <person name="Ma B."/>
            <person name="Shi X."/>
            <person name="Liu H."/>
            <person name="Dong L."/>
            <person name="Sun H."/>
            <person name="Cao Y."/>
            <person name="Gao Q."/>
            <person name="Zheng S."/>
            <person name="Li Y."/>
            <person name="Yu Y."/>
            <person name="Du H."/>
            <person name="Qi M."/>
            <person name="Li Y."/>
            <person name="Yu H."/>
            <person name="Cui Y."/>
            <person name="Wang N."/>
            <person name="Chen C."/>
            <person name="Wu H."/>
            <person name="Zhao Y."/>
            <person name="Zhang J."/>
            <person name="Li Y."/>
            <person name="Zhou W."/>
            <person name="Zhang B."/>
            <person name="Hu W."/>
            <person name="Eijk M."/>
            <person name="Tang J."/>
            <person name="Witsenboer H."/>
            <person name="Zhao S."/>
            <person name="Li Z."/>
            <person name="Zhang A."/>
            <person name="Wang D."/>
            <person name="Liang C."/>
        </authorList>
    </citation>
    <scope>NUCLEOTIDE SEQUENCE [LARGE SCALE GENOMIC DNA]</scope>
    <source>
        <strain evidence="2">cv. G1812</strain>
    </source>
</reference>
<organism evidence="2 3">
    <name type="scientific">Triticum urartu</name>
    <name type="common">Red wild einkorn</name>
    <name type="synonym">Crithodium urartu</name>
    <dbReference type="NCBI Taxonomy" id="4572"/>
    <lineage>
        <taxon>Eukaryota</taxon>
        <taxon>Viridiplantae</taxon>
        <taxon>Streptophyta</taxon>
        <taxon>Embryophyta</taxon>
        <taxon>Tracheophyta</taxon>
        <taxon>Spermatophyta</taxon>
        <taxon>Magnoliopsida</taxon>
        <taxon>Liliopsida</taxon>
        <taxon>Poales</taxon>
        <taxon>Poaceae</taxon>
        <taxon>BOP clade</taxon>
        <taxon>Pooideae</taxon>
        <taxon>Triticodae</taxon>
        <taxon>Triticeae</taxon>
        <taxon>Triticinae</taxon>
        <taxon>Triticum</taxon>
    </lineage>
</organism>
<dbReference type="EnsemblPlants" id="TuG1812G0600001825.01.T01">
    <property type="protein sequence ID" value="TuG1812G0600001825.01.T01.cds404970"/>
    <property type="gene ID" value="TuG1812G0600001825.01"/>
</dbReference>